<evidence type="ECO:0000313" key="1">
    <source>
        <dbReference type="EMBL" id="AAY34257.1"/>
    </source>
</evidence>
<sequence>MARHIQLAVRMHIMAGTAEHCYAIKMETMLFVDTIPIIFPVLKGPVMDPFEHERTEHHPVVWGPRQGSKSTYKVEYWKQAVISSFPAILDLRRAAAHMAHRSTCFCALYFFPKIANGINKSDESRLIGDTSSVIILPHVNSHLVH</sequence>
<organism evidence="1">
    <name type="scientific">Hordeum vulgare</name>
    <name type="common">Barley</name>
    <dbReference type="NCBI Taxonomy" id="4513"/>
    <lineage>
        <taxon>Eukaryota</taxon>
        <taxon>Viridiplantae</taxon>
        <taxon>Streptophyta</taxon>
        <taxon>Embryophyta</taxon>
        <taxon>Tracheophyta</taxon>
        <taxon>Spermatophyta</taxon>
        <taxon>Magnoliopsida</taxon>
        <taxon>Liliopsida</taxon>
        <taxon>Poales</taxon>
        <taxon>Poaceae</taxon>
        <taxon>BOP clade</taxon>
        <taxon>Pooideae</taxon>
        <taxon>Triticodae</taxon>
        <taxon>Triticeae</taxon>
        <taxon>Hordeinae</taxon>
        <taxon>Hordeum</taxon>
    </lineage>
</organism>
<proteinExistence type="predicted"/>
<dbReference type="AlphaFoldDB" id="A9UKM4"/>
<gene>
    <name evidence="1" type="primary">PSY-1</name>
</gene>
<protein>
    <submittedName>
        <fullName evidence="1">Putative peptide synthetase</fullName>
    </submittedName>
</protein>
<name>A9UKM4_HORVU</name>
<reference evidence="1" key="1">
    <citation type="journal article" date="2009" name="Theor. Appl. Genet.">
        <title>Fine mapping, physical mapping and development of diagnostic markers for the Rrs2 scald resistance gene in barley.</title>
        <authorList>
            <person name="Hanemann A."/>
            <person name="Schweizer G.F."/>
            <person name="Cossu R."/>
            <person name="Wicker T."/>
            <person name="Roder M.S."/>
        </authorList>
    </citation>
    <scope>NUCLEOTIDE SEQUENCE</scope>
</reference>
<accession>A9UKM4</accession>
<dbReference type="EMBL" id="AY853252">
    <property type="protein sequence ID" value="AAY34257.1"/>
    <property type="molecule type" value="Genomic_DNA"/>
</dbReference>